<reference evidence="2" key="1">
    <citation type="submission" date="2018-02" db="EMBL/GenBank/DDBJ databases">
        <title>Rhizophora mucronata_Transcriptome.</title>
        <authorList>
            <person name="Meera S.P."/>
            <person name="Sreeshan A."/>
            <person name="Augustine A."/>
        </authorList>
    </citation>
    <scope>NUCLEOTIDE SEQUENCE</scope>
    <source>
        <tissue evidence="2">Leaf</tissue>
    </source>
</reference>
<evidence type="ECO:0000313" key="2">
    <source>
        <dbReference type="EMBL" id="MBX09113.1"/>
    </source>
</evidence>
<feature type="region of interest" description="Disordered" evidence="1">
    <location>
        <begin position="26"/>
        <end position="47"/>
    </location>
</feature>
<proteinExistence type="predicted"/>
<name>A0A2P2KTV5_RHIMU</name>
<accession>A0A2P2KTV5</accession>
<dbReference type="EMBL" id="GGEC01028629">
    <property type="protein sequence ID" value="MBX09113.1"/>
    <property type="molecule type" value="Transcribed_RNA"/>
</dbReference>
<protein>
    <submittedName>
        <fullName evidence="2">Uncharacterized protein</fullName>
    </submittedName>
</protein>
<dbReference type="AlphaFoldDB" id="A0A2P2KTV5"/>
<sequence length="47" mass="5815">MTLQLNRLKNNLHHFVIVRNFCRHQSEDREKPTSNANKKWYSRSPRY</sequence>
<organism evidence="2">
    <name type="scientific">Rhizophora mucronata</name>
    <name type="common">Asiatic mangrove</name>
    <dbReference type="NCBI Taxonomy" id="61149"/>
    <lineage>
        <taxon>Eukaryota</taxon>
        <taxon>Viridiplantae</taxon>
        <taxon>Streptophyta</taxon>
        <taxon>Embryophyta</taxon>
        <taxon>Tracheophyta</taxon>
        <taxon>Spermatophyta</taxon>
        <taxon>Magnoliopsida</taxon>
        <taxon>eudicotyledons</taxon>
        <taxon>Gunneridae</taxon>
        <taxon>Pentapetalae</taxon>
        <taxon>rosids</taxon>
        <taxon>fabids</taxon>
        <taxon>Malpighiales</taxon>
        <taxon>Rhizophoraceae</taxon>
        <taxon>Rhizophora</taxon>
    </lineage>
</organism>
<evidence type="ECO:0000256" key="1">
    <source>
        <dbReference type="SAM" id="MobiDB-lite"/>
    </source>
</evidence>